<keyword evidence="1" id="KW-0472">Membrane</keyword>
<keyword evidence="1" id="KW-1133">Transmembrane helix</keyword>
<dbReference type="EMBL" id="CP024988">
    <property type="protein sequence ID" value="AWT27411.1"/>
    <property type="molecule type" value="Genomic_DNA"/>
</dbReference>
<organism evidence="2 3">
    <name type="scientific">Corynebacterium provencense</name>
    <dbReference type="NCBI Taxonomy" id="1737425"/>
    <lineage>
        <taxon>Bacteria</taxon>
        <taxon>Bacillati</taxon>
        <taxon>Actinomycetota</taxon>
        <taxon>Actinomycetes</taxon>
        <taxon>Mycobacteriales</taxon>
        <taxon>Corynebacteriaceae</taxon>
        <taxon>Corynebacterium</taxon>
    </lineage>
</organism>
<protein>
    <recommendedName>
        <fullName evidence="4">DUF3311 domain-containing protein</fullName>
    </recommendedName>
</protein>
<feature type="transmembrane region" description="Helical" evidence="1">
    <location>
        <begin position="51"/>
        <end position="71"/>
    </location>
</feature>
<gene>
    <name evidence="2" type="ORF">Csp1_26680</name>
</gene>
<evidence type="ECO:0000313" key="2">
    <source>
        <dbReference type="EMBL" id="AWT27411.1"/>
    </source>
</evidence>
<evidence type="ECO:0000256" key="1">
    <source>
        <dbReference type="SAM" id="Phobius"/>
    </source>
</evidence>
<dbReference type="AlphaFoldDB" id="A0A2Z3YUQ1"/>
<dbReference type="STRING" id="1737425.GCA_900049755_01695"/>
<evidence type="ECO:0008006" key="4">
    <source>
        <dbReference type="Google" id="ProtNLM"/>
    </source>
</evidence>
<evidence type="ECO:0000313" key="3">
    <source>
        <dbReference type="Proteomes" id="UP000247696"/>
    </source>
</evidence>
<dbReference type="Proteomes" id="UP000247696">
    <property type="component" value="Chromosome"/>
</dbReference>
<dbReference type="KEGG" id="cpre:Csp1_26680"/>
<accession>A0A2Z3YUQ1</accession>
<reference evidence="3" key="1">
    <citation type="submission" date="2017-11" db="EMBL/GenBank/DDBJ databases">
        <title>Otitis media/interna in a cat caused by the recently described species Corynebacterium provencense.</title>
        <authorList>
            <person name="Kittl S."/>
            <person name="Brodard I."/>
            <person name="Rychener L."/>
            <person name="Jores J."/>
            <person name="Roosje P."/>
            <person name="Gobeli Brawand S."/>
        </authorList>
    </citation>
    <scope>NUCLEOTIDE SEQUENCE [LARGE SCALE GENOMIC DNA]</scope>
    <source>
        <strain evidence="3">17KM38</strain>
    </source>
</reference>
<proteinExistence type="predicted"/>
<sequence length="84" mass="9175">MKNALASLPPTPVKSTLVGIYIFALALAVVPPLYFSFSGNETLFLGLPLSIVYWIFDALLVAVSLCFLYMYEDARGELDEVIAA</sequence>
<name>A0A2Z3YUQ1_9CORY</name>
<feature type="transmembrane region" description="Helical" evidence="1">
    <location>
        <begin position="20"/>
        <end position="39"/>
    </location>
</feature>
<keyword evidence="1" id="KW-0812">Transmembrane</keyword>
<dbReference type="RefSeq" id="WP_066589585.1">
    <property type="nucleotide sequence ID" value="NZ_CABKVS010000002.1"/>
</dbReference>
<keyword evidence="3" id="KW-1185">Reference proteome</keyword>